<feature type="zinc finger region" description="C3H1-type" evidence="5">
    <location>
        <begin position="178"/>
        <end position="206"/>
    </location>
</feature>
<feature type="domain" description="C3H1-type" evidence="7">
    <location>
        <begin position="216"/>
        <end position="244"/>
    </location>
</feature>
<feature type="compositionally biased region" description="Low complexity" evidence="6">
    <location>
        <begin position="251"/>
        <end position="268"/>
    </location>
</feature>
<dbReference type="Pfam" id="PF00642">
    <property type="entry name" value="zf-CCCH"/>
    <property type="match status" value="2"/>
</dbReference>
<organism evidence="8 9">
    <name type="scientific">Dendrothele bispora (strain CBS 962.96)</name>
    <dbReference type="NCBI Taxonomy" id="1314807"/>
    <lineage>
        <taxon>Eukaryota</taxon>
        <taxon>Fungi</taxon>
        <taxon>Dikarya</taxon>
        <taxon>Basidiomycota</taxon>
        <taxon>Agaricomycotina</taxon>
        <taxon>Agaricomycetes</taxon>
        <taxon>Agaricomycetidae</taxon>
        <taxon>Agaricales</taxon>
        <taxon>Agaricales incertae sedis</taxon>
        <taxon>Dendrothele</taxon>
    </lineage>
</organism>
<keyword evidence="9" id="KW-1185">Reference proteome</keyword>
<dbReference type="FunFam" id="4.10.1000.10:FF:000001">
    <property type="entry name" value="zinc finger CCCH domain-containing protein 15-like"/>
    <property type="match status" value="1"/>
</dbReference>
<reference evidence="8 9" key="1">
    <citation type="journal article" date="2019" name="Nat. Ecol. Evol.">
        <title>Megaphylogeny resolves global patterns of mushroom evolution.</title>
        <authorList>
            <person name="Varga T."/>
            <person name="Krizsan K."/>
            <person name="Foldi C."/>
            <person name="Dima B."/>
            <person name="Sanchez-Garcia M."/>
            <person name="Sanchez-Ramirez S."/>
            <person name="Szollosi G.J."/>
            <person name="Szarkandi J.G."/>
            <person name="Papp V."/>
            <person name="Albert L."/>
            <person name="Andreopoulos W."/>
            <person name="Angelini C."/>
            <person name="Antonin V."/>
            <person name="Barry K.W."/>
            <person name="Bougher N.L."/>
            <person name="Buchanan P."/>
            <person name="Buyck B."/>
            <person name="Bense V."/>
            <person name="Catcheside P."/>
            <person name="Chovatia M."/>
            <person name="Cooper J."/>
            <person name="Damon W."/>
            <person name="Desjardin D."/>
            <person name="Finy P."/>
            <person name="Geml J."/>
            <person name="Haridas S."/>
            <person name="Hughes K."/>
            <person name="Justo A."/>
            <person name="Karasinski D."/>
            <person name="Kautmanova I."/>
            <person name="Kiss B."/>
            <person name="Kocsube S."/>
            <person name="Kotiranta H."/>
            <person name="LaButti K.M."/>
            <person name="Lechner B.E."/>
            <person name="Liimatainen K."/>
            <person name="Lipzen A."/>
            <person name="Lukacs Z."/>
            <person name="Mihaltcheva S."/>
            <person name="Morgado L.N."/>
            <person name="Niskanen T."/>
            <person name="Noordeloos M.E."/>
            <person name="Ohm R.A."/>
            <person name="Ortiz-Santana B."/>
            <person name="Ovrebo C."/>
            <person name="Racz N."/>
            <person name="Riley R."/>
            <person name="Savchenko A."/>
            <person name="Shiryaev A."/>
            <person name="Soop K."/>
            <person name="Spirin V."/>
            <person name="Szebenyi C."/>
            <person name="Tomsovsky M."/>
            <person name="Tulloss R.E."/>
            <person name="Uehling J."/>
            <person name="Grigoriev I.V."/>
            <person name="Vagvolgyi C."/>
            <person name="Papp T."/>
            <person name="Martin F.M."/>
            <person name="Miettinen O."/>
            <person name="Hibbett D.S."/>
            <person name="Nagy L.G."/>
        </authorList>
    </citation>
    <scope>NUCLEOTIDE SEQUENCE [LARGE SCALE GENOMIC DNA]</scope>
    <source>
        <strain evidence="8 9">CBS 962.96</strain>
    </source>
</reference>
<keyword evidence="2" id="KW-0677">Repeat</keyword>
<evidence type="ECO:0000256" key="4">
    <source>
        <dbReference type="ARBA" id="ARBA00022833"/>
    </source>
</evidence>
<gene>
    <name evidence="8" type="ORF">K435DRAFT_44078</name>
</gene>
<feature type="region of interest" description="Disordered" evidence="6">
    <location>
        <begin position="1"/>
        <end position="21"/>
    </location>
</feature>
<evidence type="ECO:0000259" key="7">
    <source>
        <dbReference type="PROSITE" id="PS50103"/>
    </source>
</evidence>
<keyword evidence="3 5" id="KW-0863">Zinc-finger</keyword>
<evidence type="ECO:0000256" key="6">
    <source>
        <dbReference type="SAM" id="MobiDB-lite"/>
    </source>
</evidence>
<feature type="compositionally biased region" description="Polar residues" evidence="6">
    <location>
        <begin position="291"/>
        <end position="309"/>
    </location>
</feature>
<protein>
    <recommendedName>
        <fullName evidence="7">C3H1-type domain-containing protein</fullName>
    </recommendedName>
</protein>
<proteinExistence type="predicted"/>
<dbReference type="InterPro" id="IPR036855">
    <property type="entry name" value="Znf_CCCH_sf"/>
</dbReference>
<dbReference type="InterPro" id="IPR045877">
    <property type="entry name" value="ZFP36-like"/>
</dbReference>
<dbReference type="SUPFAM" id="SSF90229">
    <property type="entry name" value="CCCH zinc finger"/>
    <property type="match status" value="2"/>
</dbReference>
<dbReference type="SMART" id="SM00356">
    <property type="entry name" value="ZnF_C3H1"/>
    <property type="match status" value="2"/>
</dbReference>
<evidence type="ECO:0000256" key="5">
    <source>
        <dbReference type="PROSITE-ProRule" id="PRU00723"/>
    </source>
</evidence>
<dbReference type="FunFam" id="4.10.1000.10:FF:000002">
    <property type="entry name" value="Zinc finger protein 36, C3H1 type-like 1"/>
    <property type="match status" value="1"/>
</dbReference>
<feature type="region of interest" description="Disordered" evidence="6">
    <location>
        <begin position="291"/>
        <end position="350"/>
    </location>
</feature>
<dbReference type="PANTHER" id="PTHR12547">
    <property type="entry name" value="CCCH ZINC FINGER/TIS11-RELATED"/>
    <property type="match status" value="1"/>
</dbReference>
<dbReference type="GO" id="GO:0008270">
    <property type="term" value="F:zinc ion binding"/>
    <property type="evidence" value="ECO:0007669"/>
    <property type="project" value="UniProtKB-KW"/>
</dbReference>
<accession>A0A4S8MSG0</accession>
<feature type="compositionally biased region" description="Low complexity" evidence="6">
    <location>
        <begin position="59"/>
        <end position="68"/>
    </location>
</feature>
<dbReference type="PANTHER" id="PTHR12547:SF18">
    <property type="entry name" value="PROTEIN TIS11"/>
    <property type="match status" value="1"/>
</dbReference>
<sequence>MSAAELLRLQQTAPIPSPTSYRQMASNDLVAKSPLRSRALSNMSGHSPTVRFAETYGGSSKDSSVASSPQLDSRARIISPQNLLQTAAGASPDGYPRIVPNAAAAVPGLANGNFDGQDGYNQDLGSTLVMAHHRLQPQYLGPYYIVSPQVDGGFQSPATSSSVASQDTRYSSNKNPGLYKTEFCRSWAEKGWCRYGNKCQFAHGQDDIRDAVRHPKYKTEICRTFWATGSCPYGNRCCFVHTDVPGQPGAIIDGNKINNGTTNINGHTNEPERNSPPTSILSRLNIRTQDMAQSGADSPSSAGGNTSALSGPRRTSLRIDTSGLDGPSVQNKSAFPSFARNRDNLPPSTMLKSPAAVTAGAVWDDPGRRVVR</sequence>
<feature type="region of interest" description="Disordered" evidence="6">
    <location>
        <begin position="39"/>
        <end position="71"/>
    </location>
</feature>
<dbReference type="PROSITE" id="PS50103">
    <property type="entry name" value="ZF_C3H1"/>
    <property type="match status" value="2"/>
</dbReference>
<evidence type="ECO:0000256" key="3">
    <source>
        <dbReference type="ARBA" id="ARBA00022771"/>
    </source>
</evidence>
<dbReference type="EMBL" id="ML179045">
    <property type="protein sequence ID" value="THV06078.1"/>
    <property type="molecule type" value="Genomic_DNA"/>
</dbReference>
<dbReference type="Proteomes" id="UP000297245">
    <property type="component" value="Unassembled WGS sequence"/>
</dbReference>
<dbReference type="OrthoDB" id="410307at2759"/>
<feature type="region of interest" description="Disordered" evidence="6">
    <location>
        <begin position="251"/>
        <end position="279"/>
    </location>
</feature>
<dbReference type="InterPro" id="IPR000571">
    <property type="entry name" value="Znf_CCCH"/>
</dbReference>
<feature type="compositionally biased region" description="Polar residues" evidence="6">
    <location>
        <begin position="9"/>
        <end position="21"/>
    </location>
</feature>
<evidence type="ECO:0000313" key="8">
    <source>
        <dbReference type="EMBL" id="THV06078.1"/>
    </source>
</evidence>
<name>A0A4S8MSG0_DENBC</name>
<keyword evidence="1 5" id="KW-0479">Metal-binding</keyword>
<keyword evidence="4 5" id="KW-0862">Zinc</keyword>
<evidence type="ECO:0000256" key="2">
    <source>
        <dbReference type="ARBA" id="ARBA00022737"/>
    </source>
</evidence>
<evidence type="ECO:0000313" key="9">
    <source>
        <dbReference type="Proteomes" id="UP000297245"/>
    </source>
</evidence>
<dbReference type="AlphaFoldDB" id="A0A4S8MSG0"/>
<dbReference type="GO" id="GO:0003729">
    <property type="term" value="F:mRNA binding"/>
    <property type="evidence" value="ECO:0007669"/>
    <property type="project" value="InterPro"/>
</dbReference>
<dbReference type="Gene3D" id="4.10.1000.10">
    <property type="entry name" value="Zinc finger, CCCH-type"/>
    <property type="match status" value="2"/>
</dbReference>
<feature type="domain" description="C3H1-type" evidence="7">
    <location>
        <begin position="178"/>
        <end position="206"/>
    </location>
</feature>
<evidence type="ECO:0000256" key="1">
    <source>
        <dbReference type="ARBA" id="ARBA00022723"/>
    </source>
</evidence>
<feature type="zinc finger region" description="C3H1-type" evidence="5">
    <location>
        <begin position="216"/>
        <end position="244"/>
    </location>
</feature>